<proteinExistence type="predicted"/>
<dbReference type="Proteomes" id="UP000014071">
    <property type="component" value="Unassembled WGS sequence"/>
</dbReference>
<evidence type="ECO:0000313" key="3">
    <source>
        <dbReference type="Proteomes" id="UP000014071"/>
    </source>
</evidence>
<dbReference type="OrthoDB" id="10421721at2759"/>
<gene>
    <name evidence="2" type="ORF">PHSY_000189</name>
</gene>
<evidence type="ECO:0000256" key="1">
    <source>
        <dbReference type="SAM" id="MobiDB-lite"/>
    </source>
</evidence>
<feature type="region of interest" description="Disordered" evidence="1">
    <location>
        <begin position="158"/>
        <end position="198"/>
    </location>
</feature>
<evidence type="ECO:0000313" key="2">
    <source>
        <dbReference type="EMBL" id="GAC92635.1"/>
    </source>
</evidence>
<sequence>MLNTTTRCSDTTANSKHHGLVLVNAFNIGSFKFEPILEMLQDPALHTEALDEIQMLAFACFGKAEKILDTARFGFKFISEQQREPLQAYIDLFGEAATVLECIAYIVQLQSLGASKSPETIRRIVEIAKEVFSTWPTAAEDQDEVGLASVEALAAATSSRRRSEDVSSARLQEKQSYGTPDGSTSLNNVDTGTAIPADSGASLHHVQAQPGEPMVPSEKKRKVAWENDDEVQANTVSADNSTSSNHVQAQLETSMTPSRKQRRATVETDRDDLVQSQSKTSMILSRKRPRVTVETDGEDLVQSHDDDAPERRNRHVFAEMGDGEAGEASILAPEPGNGDKGGICSPAPKSTKASQPVDAPPCERFDSSIDLNSRFGLSSPLAFRENHPSTADGHRLSFVGRVLLPTYYVSKKYKEMKLQLSHDTYLTVMNRNDSMMYYSVQHESLANRRMPMVVRNVMRGRGGNFLLFDGQSRLEPIGREYTVEQVFEFNDAYDREFRT</sequence>
<feature type="compositionally biased region" description="Basic and acidic residues" evidence="1">
    <location>
        <begin position="161"/>
        <end position="173"/>
    </location>
</feature>
<reference evidence="3" key="1">
    <citation type="journal article" date="2013" name="Genome Announc.">
        <title>Draft genome sequence of the basidiomycetous yeast-like fungus Pseudozyma hubeiensis SY62, which produces an abundant amount of the biosurfactant mannosylerythritol lipids.</title>
        <authorList>
            <person name="Konishi M."/>
            <person name="Hatada Y."/>
            <person name="Horiuchi J."/>
        </authorList>
    </citation>
    <scope>NUCLEOTIDE SEQUENCE [LARGE SCALE GENOMIC DNA]</scope>
    <source>
        <strain evidence="3">SY62</strain>
    </source>
</reference>
<keyword evidence="3" id="KW-1185">Reference proteome</keyword>
<protein>
    <submittedName>
        <fullName evidence="2">Uncharacterized protein</fullName>
    </submittedName>
</protein>
<dbReference type="GeneID" id="24105501"/>
<dbReference type="RefSeq" id="XP_012186222.1">
    <property type="nucleotide sequence ID" value="XM_012330832.1"/>
</dbReference>
<dbReference type="AlphaFoldDB" id="R9P3E9"/>
<dbReference type="HOGENOM" id="CLU_546435_0_0_1"/>
<name>R9P3E9_PSEHS</name>
<feature type="compositionally biased region" description="Basic and acidic residues" evidence="1">
    <location>
        <begin position="301"/>
        <end position="311"/>
    </location>
</feature>
<organism evidence="2 3">
    <name type="scientific">Pseudozyma hubeiensis (strain SY62)</name>
    <name type="common">Yeast</name>
    <dbReference type="NCBI Taxonomy" id="1305764"/>
    <lineage>
        <taxon>Eukaryota</taxon>
        <taxon>Fungi</taxon>
        <taxon>Dikarya</taxon>
        <taxon>Basidiomycota</taxon>
        <taxon>Ustilaginomycotina</taxon>
        <taxon>Ustilaginomycetes</taxon>
        <taxon>Ustilaginales</taxon>
        <taxon>Ustilaginaceae</taxon>
        <taxon>Pseudozyma</taxon>
    </lineage>
</organism>
<accession>R9P3E9</accession>
<dbReference type="EMBL" id="DF238767">
    <property type="protein sequence ID" value="GAC92635.1"/>
    <property type="molecule type" value="Genomic_DNA"/>
</dbReference>
<feature type="compositionally biased region" description="Polar residues" evidence="1">
    <location>
        <begin position="274"/>
        <end position="283"/>
    </location>
</feature>
<feature type="region of interest" description="Disordered" evidence="1">
    <location>
        <begin position="234"/>
        <end position="361"/>
    </location>
</feature>
<feature type="compositionally biased region" description="Basic and acidic residues" evidence="1">
    <location>
        <begin position="264"/>
        <end position="273"/>
    </location>
</feature>
<feature type="compositionally biased region" description="Polar residues" evidence="1">
    <location>
        <begin position="174"/>
        <end position="191"/>
    </location>
</feature>
<feature type="compositionally biased region" description="Polar residues" evidence="1">
    <location>
        <begin position="234"/>
        <end position="258"/>
    </location>
</feature>